<evidence type="ECO:0000313" key="19">
    <source>
        <dbReference type="Proteomes" id="UP000001929"/>
    </source>
</evidence>
<evidence type="ECO:0000256" key="6">
    <source>
        <dbReference type="ARBA" id="ARBA00022729"/>
    </source>
</evidence>
<comment type="subcellular location">
    <subcellularLocation>
        <location evidence="1 12">Cell outer membrane</location>
        <topology evidence="1 12">Multi-pass membrane protein</topology>
    </subcellularLocation>
</comment>
<keyword evidence="19" id="KW-1185">Reference proteome</keyword>
<evidence type="ECO:0000259" key="16">
    <source>
        <dbReference type="Pfam" id="PF00593"/>
    </source>
</evidence>
<evidence type="ECO:0000256" key="13">
    <source>
        <dbReference type="PROSITE-ProRule" id="PRU10144"/>
    </source>
</evidence>
<dbReference type="InterPro" id="IPR000531">
    <property type="entry name" value="Beta-barrel_TonB"/>
</dbReference>
<name>Q2RRV8_RHORT</name>
<feature type="domain" description="TonB-dependent receptor plug" evidence="17">
    <location>
        <begin position="87"/>
        <end position="193"/>
    </location>
</feature>
<dbReference type="InterPro" id="IPR036942">
    <property type="entry name" value="Beta-barrel_TonB_sf"/>
</dbReference>
<evidence type="ECO:0000313" key="18">
    <source>
        <dbReference type="EMBL" id="ABC23137.1"/>
    </source>
</evidence>
<dbReference type="PANTHER" id="PTHR32552">
    <property type="entry name" value="FERRICHROME IRON RECEPTOR-RELATED"/>
    <property type="match status" value="1"/>
</dbReference>
<dbReference type="KEGG" id="rru:Rru_A2337"/>
<dbReference type="STRING" id="269796.Rru_A2337"/>
<dbReference type="Proteomes" id="UP000001929">
    <property type="component" value="Chromosome"/>
</dbReference>
<dbReference type="HOGENOM" id="CLU_008287_15_2_5"/>
<evidence type="ECO:0000259" key="17">
    <source>
        <dbReference type="Pfam" id="PF07715"/>
    </source>
</evidence>
<dbReference type="PATRIC" id="fig|269796.9.peg.2437"/>
<keyword evidence="4" id="KW-0410">Iron transport</keyword>
<evidence type="ECO:0000256" key="8">
    <source>
        <dbReference type="ARBA" id="ARBA00023065"/>
    </source>
</evidence>
<dbReference type="GO" id="GO:0006826">
    <property type="term" value="P:iron ion transport"/>
    <property type="evidence" value="ECO:0007669"/>
    <property type="project" value="UniProtKB-KW"/>
</dbReference>
<dbReference type="InterPro" id="IPR012910">
    <property type="entry name" value="Plug_dom"/>
</dbReference>
<evidence type="ECO:0000256" key="9">
    <source>
        <dbReference type="ARBA" id="ARBA00023077"/>
    </source>
</evidence>
<protein>
    <submittedName>
        <fullName evidence="18">TonB-dependent receptor</fullName>
    </submittedName>
</protein>
<feature type="region of interest" description="Disordered" evidence="15">
    <location>
        <begin position="1"/>
        <end position="23"/>
    </location>
</feature>
<gene>
    <name evidence="18" type="ordered locus">Rru_A2337</name>
</gene>
<evidence type="ECO:0000256" key="1">
    <source>
        <dbReference type="ARBA" id="ARBA00004571"/>
    </source>
</evidence>
<dbReference type="GO" id="GO:0009279">
    <property type="term" value="C:cell outer membrane"/>
    <property type="evidence" value="ECO:0007669"/>
    <property type="project" value="UniProtKB-SubCell"/>
</dbReference>
<sequence length="741" mass="80169">MPSCYPVSSGRSDGHAEPHPLYRKPRTTGMVAMALSLGVSLQAGLASEAKAQQNQGGSASEDLVGTQGRAIALPTMTVTARRIEEDPKDIPFSVTVLDGKEIEQKGNYSLEEVLRSTPGVSVNTSGGANVSSISIRGVGALYPLSMDDASVVVNLDGSPVNPRNLSLGILDLEQVEVLKGPQGTLFGGLGGAGAINLTTRKPTRHVEGYVQGEYGEDHQHRMAAAVGGPLSEQFSGRLAVQQSAYDYPITNRQTGEPLSEPDFLGVRGSLLWDIQPETSALFSVEYDHSRHMGENIVLKPYGDDPEIDLTPGVYDYSKKNMKRYSLEVNHEFENSQITSVTSYSDTYNISPVFFDRMVYQSMMGVPSEYWRDQEVSENVFTQDLRVSSLPGANLFWVAGASALYSERGYDHPRVGGASGIVYPGTSQYRDFTTQRYGVYGEVTVPVIEDLKVTAGVRHTLDLKTYDATYTARGVSVQDSGDLSDNFTTGRLGVSYAVTPEANIYATFSRGYNPGGYQDYAETAGDAEYKAGSIYSGEVGMKSEFLNKRLRLDASAFVTKVQDNYMIDSKGVSSFVLNADTRSVGGELAASWRVADALTLEGGVSYISAVIQDDVNATQGGAVKAGNHVPDVPEWSGKVSAIFNKSLPRIGFLPSPELNARLDYTYVGERPADVQNHYDLDAYHKVDTRIGIAQSGVELYVWGRNLVGDHYDLYGFYDVASATKYGAPAPGRAFGLGFSATF</sequence>
<keyword evidence="6" id="KW-0732">Signal</keyword>
<reference evidence="18 19" key="1">
    <citation type="journal article" date="2011" name="Stand. Genomic Sci.">
        <title>Complete genome sequence of Rhodospirillum rubrum type strain (S1).</title>
        <authorList>
            <person name="Munk A.C."/>
            <person name="Copeland A."/>
            <person name="Lucas S."/>
            <person name="Lapidus A."/>
            <person name="Del Rio T.G."/>
            <person name="Barry K."/>
            <person name="Detter J.C."/>
            <person name="Hammon N."/>
            <person name="Israni S."/>
            <person name="Pitluck S."/>
            <person name="Brettin T."/>
            <person name="Bruce D."/>
            <person name="Han C."/>
            <person name="Tapia R."/>
            <person name="Gilna P."/>
            <person name="Schmutz J."/>
            <person name="Larimer F."/>
            <person name="Land M."/>
            <person name="Kyrpides N.C."/>
            <person name="Mavromatis K."/>
            <person name="Richardson P."/>
            <person name="Rohde M."/>
            <person name="Goker M."/>
            <person name="Klenk H.P."/>
            <person name="Zhang Y."/>
            <person name="Roberts G.P."/>
            <person name="Reslewic S."/>
            <person name="Schwartz D.C."/>
        </authorList>
    </citation>
    <scope>NUCLEOTIDE SEQUENCE [LARGE SCALE GENOMIC DNA]</scope>
    <source>
        <strain evidence="19">ATCC 11170 / ATH 1.1.1 / DSM 467 / LMG 4362 / NCIMB 8255 / S1</strain>
    </source>
</reference>
<evidence type="ECO:0000256" key="12">
    <source>
        <dbReference type="PROSITE-ProRule" id="PRU01360"/>
    </source>
</evidence>
<proteinExistence type="inferred from homology"/>
<dbReference type="eggNOG" id="COG4206">
    <property type="taxonomic scope" value="Bacteria"/>
</dbReference>
<keyword evidence="10 12" id="KW-0472">Membrane</keyword>
<evidence type="ECO:0000256" key="15">
    <source>
        <dbReference type="SAM" id="MobiDB-lite"/>
    </source>
</evidence>
<dbReference type="InterPro" id="IPR039426">
    <property type="entry name" value="TonB-dep_rcpt-like"/>
</dbReference>
<dbReference type="Pfam" id="PF00593">
    <property type="entry name" value="TonB_dep_Rec_b-barrel"/>
    <property type="match status" value="1"/>
</dbReference>
<dbReference type="EMBL" id="CP000230">
    <property type="protein sequence ID" value="ABC23137.1"/>
    <property type="molecule type" value="Genomic_DNA"/>
</dbReference>
<evidence type="ECO:0000256" key="2">
    <source>
        <dbReference type="ARBA" id="ARBA00022448"/>
    </source>
</evidence>
<dbReference type="Gene3D" id="2.40.170.20">
    <property type="entry name" value="TonB-dependent receptor, beta-barrel domain"/>
    <property type="match status" value="1"/>
</dbReference>
<dbReference type="PhylomeDB" id="Q2RRV8"/>
<evidence type="ECO:0000256" key="4">
    <source>
        <dbReference type="ARBA" id="ARBA00022496"/>
    </source>
</evidence>
<keyword evidence="5 12" id="KW-0812">Transmembrane</keyword>
<dbReference type="SUPFAM" id="SSF56935">
    <property type="entry name" value="Porins"/>
    <property type="match status" value="1"/>
</dbReference>
<dbReference type="PROSITE" id="PS01156">
    <property type="entry name" value="TONB_DEPENDENT_REC_2"/>
    <property type="match status" value="1"/>
</dbReference>
<evidence type="ECO:0000256" key="7">
    <source>
        <dbReference type="ARBA" id="ARBA00023004"/>
    </source>
</evidence>
<evidence type="ECO:0000256" key="10">
    <source>
        <dbReference type="ARBA" id="ARBA00023136"/>
    </source>
</evidence>
<organism evidence="18 19">
    <name type="scientific">Rhodospirillum rubrum (strain ATCC 11170 / ATH 1.1.1 / DSM 467 / LMG 4362 / NCIMB 8255 / S1)</name>
    <dbReference type="NCBI Taxonomy" id="269796"/>
    <lineage>
        <taxon>Bacteria</taxon>
        <taxon>Pseudomonadati</taxon>
        <taxon>Pseudomonadota</taxon>
        <taxon>Alphaproteobacteria</taxon>
        <taxon>Rhodospirillales</taxon>
        <taxon>Rhodospirillaceae</taxon>
        <taxon>Rhodospirillum</taxon>
    </lineage>
</organism>
<dbReference type="PANTHER" id="PTHR32552:SF81">
    <property type="entry name" value="TONB-DEPENDENT OUTER MEMBRANE RECEPTOR"/>
    <property type="match status" value="1"/>
</dbReference>
<dbReference type="AlphaFoldDB" id="Q2RRV8"/>
<dbReference type="CDD" id="cd01347">
    <property type="entry name" value="ligand_gated_channel"/>
    <property type="match status" value="1"/>
</dbReference>
<keyword evidence="2 12" id="KW-0813">Transport</keyword>
<evidence type="ECO:0000256" key="3">
    <source>
        <dbReference type="ARBA" id="ARBA00022452"/>
    </source>
</evidence>
<evidence type="ECO:0000256" key="14">
    <source>
        <dbReference type="RuleBase" id="RU003357"/>
    </source>
</evidence>
<feature type="domain" description="TonB-dependent receptor-like beta-barrel" evidence="16">
    <location>
        <begin position="289"/>
        <end position="705"/>
    </location>
</feature>
<keyword evidence="7" id="KW-0408">Iron</keyword>
<dbReference type="PROSITE" id="PS52016">
    <property type="entry name" value="TONB_DEPENDENT_REC_3"/>
    <property type="match status" value="1"/>
</dbReference>
<keyword evidence="9 14" id="KW-0798">TonB box</keyword>
<comment type="similarity">
    <text evidence="12 14">Belongs to the TonB-dependent receptor family.</text>
</comment>
<keyword evidence="8" id="KW-0406">Ion transport</keyword>
<dbReference type="InterPro" id="IPR010917">
    <property type="entry name" value="TonB_rcpt_CS"/>
</dbReference>
<feature type="short sequence motif" description="TonB C-terminal box" evidence="13">
    <location>
        <begin position="724"/>
        <end position="741"/>
    </location>
</feature>
<keyword evidence="3 12" id="KW-1134">Transmembrane beta strand</keyword>
<dbReference type="Pfam" id="PF07715">
    <property type="entry name" value="Plug"/>
    <property type="match status" value="1"/>
</dbReference>
<keyword evidence="18" id="KW-0675">Receptor</keyword>
<keyword evidence="11 12" id="KW-0998">Cell outer membrane</keyword>
<evidence type="ECO:0000256" key="5">
    <source>
        <dbReference type="ARBA" id="ARBA00022692"/>
    </source>
</evidence>
<dbReference type="EnsemblBacteria" id="ABC23137">
    <property type="protein sequence ID" value="ABC23137"/>
    <property type="gene ID" value="Rru_A2337"/>
</dbReference>
<accession>Q2RRV8</accession>
<evidence type="ECO:0000256" key="11">
    <source>
        <dbReference type="ARBA" id="ARBA00023237"/>
    </source>
</evidence>